<dbReference type="Proteomes" id="UP001597191">
    <property type="component" value="Unassembled WGS sequence"/>
</dbReference>
<evidence type="ECO:0000313" key="3">
    <source>
        <dbReference type="Proteomes" id="UP001597191"/>
    </source>
</evidence>
<name>A0ABW4BMF6_9LACO</name>
<feature type="signal peptide" evidence="1">
    <location>
        <begin position="1"/>
        <end position="21"/>
    </location>
</feature>
<keyword evidence="1" id="KW-0732">Signal</keyword>
<evidence type="ECO:0000313" key="2">
    <source>
        <dbReference type="EMBL" id="MFD1411405.1"/>
    </source>
</evidence>
<evidence type="ECO:0008006" key="4">
    <source>
        <dbReference type="Google" id="ProtNLM"/>
    </source>
</evidence>
<sequence length="153" mass="17454">MVKYRRLLTSLLLLLILTGCGQQSRGSISASEFSASWTIGKKYHFDFEKQQGRGWSQTGPHLSSIVREPIKVRQAQKELPLTLRHYPDAITFCFIDQVLINADITSESAEEFRIPLGPQQLTPGLHQINLMQFKQDDSGLPVTMNHLIKYRIE</sequence>
<feature type="chain" id="PRO_5047069474" description="Lipoprotein" evidence="1">
    <location>
        <begin position="22"/>
        <end position="153"/>
    </location>
</feature>
<reference evidence="3" key="1">
    <citation type="journal article" date="2019" name="Int. J. Syst. Evol. Microbiol.">
        <title>The Global Catalogue of Microorganisms (GCM) 10K type strain sequencing project: providing services to taxonomists for standard genome sequencing and annotation.</title>
        <authorList>
            <consortium name="The Broad Institute Genomics Platform"/>
            <consortium name="The Broad Institute Genome Sequencing Center for Infectious Disease"/>
            <person name="Wu L."/>
            <person name="Ma J."/>
        </authorList>
    </citation>
    <scope>NUCLEOTIDE SEQUENCE [LARGE SCALE GENOMIC DNA]</scope>
    <source>
        <strain evidence="3">CCM 8937</strain>
    </source>
</reference>
<organism evidence="2 3">
    <name type="scientific">Lapidilactobacillus gannanensis</name>
    <dbReference type="NCBI Taxonomy" id="2486002"/>
    <lineage>
        <taxon>Bacteria</taxon>
        <taxon>Bacillati</taxon>
        <taxon>Bacillota</taxon>
        <taxon>Bacilli</taxon>
        <taxon>Lactobacillales</taxon>
        <taxon>Lactobacillaceae</taxon>
        <taxon>Lapidilactobacillus</taxon>
    </lineage>
</organism>
<comment type="caution">
    <text evidence="2">The sequence shown here is derived from an EMBL/GenBank/DDBJ whole genome shotgun (WGS) entry which is preliminary data.</text>
</comment>
<dbReference type="EMBL" id="JBHTOH010000070">
    <property type="protein sequence ID" value="MFD1411405.1"/>
    <property type="molecule type" value="Genomic_DNA"/>
</dbReference>
<evidence type="ECO:0000256" key="1">
    <source>
        <dbReference type="SAM" id="SignalP"/>
    </source>
</evidence>
<proteinExistence type="predicted"/>
<protein>
    <recommendedName>
        <fullName evidence="4">Lipoprotein</fullName>
    </recommendedName>
</protein>
<keyword evidence="3" id="KW-1185">Reference proteome</keyword>
<dbReference type="RefSeq" id="WP_125651510.1">
    <property type="nucleotide sequence ID" value="NZ_JBHTOH010000070.1"/>
</dbReference>
<gene>
    <name evidence="2" type="ORF">ACFQ4R_07390</name>
</gene>
<dbReference type="PROSITE" id="PS51257">
    <property type="entry name" value="PROKAR_LIPOPROTEIN"/>
    <property type="match status" value="1"/>
</dbReference>
<accession>A0ABW4BMF6</accession>